<feature type="compositionally biased region" description="Basic residues" evidence="1">
    <location>
        <begin position="178"/>
        <end position="192"/>
    </location>
</feature>
<protein>
    <submittedName>
        <fullName evidence="2">Uncharacterized protein</fullName>
    </submittedName>
</protein>
<feature type="region of interest" description="Disordered" evidence="1">
    <location>
        <begin position="123"/>
        <end position="145"/>
    </location>
</feature>
<accession>A0A1E3ILW9</accession>
<dbReference type="GO" id="GO:0033962">
    <property type="term" value="P:P-body assembly"/>
    <property type="evidence" value="ECO:0007669"/>
    <property type="project" value="TreeGrafter"/>
</dbReference>
<feature type="compositionally biased region" description="Low complexity" evidence="1">
    <location>
        <begin position="338"/>
        <end position="347"/>
    </location>
</feature>
<dbReference type="SMART" id="SM01271">
    <property type="entry name" value="LSM14"/>
    <property type="match status" value="1"/>
</dbReference>
<feature type="compositionally biased region" description="Polar residues" evidence="1">
    <location>
        <begin position="270"/>
        <end position="285"/>
    </location>
</feature>
<dbReference type="Pfam" id="PF12701">
    <property type="entry name" value="LSM14"/>
    <property type="match status" value="1"/>
</dbReference>
<dbReference type="KEGG" id="cdep:91085393"/>
<dbReference type="CDD" id="cd01736">
    <property type="entry name" value="LSm14_N"/>
    <property type="match status" value="1"/>
</dbReference>
<feature type="compositionally biased region" description="Polar residues" evidence="1">
    <location>
        <begin position="303"/>
        <end position="312"/>
    </location>
</feature>
<feature type="compositionally biased region" description="Basic and acidic residues" evidence="1">
    <location>
        <begin position="324"/>
        <end position="333"/>
    </location>
</feature>
<reference evidence="2" key="2">
    <citation type="journal article" date="2022" name="Elife">
        <title>Obligate sexual reproduction of a homothallic fungus closely related to the Cryptococcus pathogenic species complex.</title>
        <authorList>
            <person name="Passer A.R."/>
            <person name="Clancey S.A."/>
            <person name="Shea T."/>
            <person name="David-Palma M."/>
            <person name="Averette A.F."/>
            <person name="Boekhout T."/>
            <person name="Porcel B.M."/>
            <person name="Nowrousian M."/>
            <person name="Cuomo C.A."/>
            <person name="Sun S."/>
            <person name="Heitman J."/>
            <person name="Coelho M.A."/>
        </authorList>
    </citation>
    <scope>NUCLEOTIDE SEQUENCE</scope>
    <source>
        <strain evidence="2">CBS 7841</strain>
    </source>
</reference>
<dbReference type="InterPro" id="IPR025761">
    <property type="entry name" value="FFD_box"/>
</dbReference>
<keyword evidence="3" id="KW-1185">Reference proteome</keyword>
<dbReference type="SUPFAM" id="SSF50182">
    <property type="entry name" value="Sm-like ribonucleoproteins"/>
    <property type="match status" value="1"/>
</dbReference>
<sequence length="359" mass="39095">MAVDYDQFKGKPFQVISKLGVRYTGIFDHISQEDQTICLAQVYNHGTEDRVTARKLAGSTKSLGWVRFRTESIESLSLVENYVTPGTMPEAQDPILASVSQAPPPDVTTAPASQSYTLPADLQLSQQSQPSSQSYALPPKPSQSAISAATALSRVERSLSKLSVESDPNKSSAQANRSKPHQQRDKTHRPQQTHKAPEVPDAEFDFQKANAKFQKEREAFKSSTSPSGEIEVGEPMVEPHPNAVIQSTPSADESGPGSNTGKKPAAPVYQKTSFFDNLSHSSSRVSRLEERHRNLDTFGETGGSVTIPSSGWTRGGNRGRGGRGRGENQDKRGGYNRGRGWWRGNTRAALPTNATNEES</sequence>
<dbReference type="InterPro" id="IPR025762">
    <property type="entry name" value="DFDF"/>
</dbReference>
<dbReference type="AlphaFoldDB" id="A0A1E3ILW9"/>
<evidence type="ECO:0000313" key="2">
    <source>
        <dbReference type="EMBL" id="WVN86021.1"/>
    </source>
</evidence>
<dbReference type="GO" id="GO:0034063">
    <property type="term" value="P:stress granule assembly"/>
    <property type="evidence" value="ECO:0007669"/>
    <property type="project" value="TreeGrafter"/>
</dbReference>
<evidence type="ECO:0000313" key="3">
    <source>
        <dbReference type="Proteomes" id="UP000094043"/>
    </source>
</evidence>
<dbReference type="RefSeq" id="XP_066066721.1">
    <property type="nucleotide sequence ID" value="XM_066210624.1"/>
</dbReference>
<dbReference type="Proteomes" id="UP000094043">
    <property type="component" value="Chromosome 1"/>
</dbReference>
<feature type="compositionally biased region" description="Basic and acidic residues" evidence="1">
    <location>
        <begin position="286"/>
        <end position="295"/>
    </location>
</feature>
<dbReference type="InterPro" id="IPR025609">
    <property type="entry name" value="Lsm14-like_N"/>
</dbReference>
<dbReference type="EMBL" id="CP143784">
    <property type="protein sequence ID" value="WVN86021.1"/>
    <property type="molecule type" value="Genomic_DNA"/>
</dbReference>
<dbReference type="VEuPathDB" id="FungiDB:L203_02352"/>
<organism evidence="2 3">
    <name type="scientific">Cryptococcus depauperatus CBS 7841</name>
    <dbReference type="NCBI Taxonomy" id="1295531"/>
    <lineage>
        <taxon>Eukaryota</taxon>
        <taxon>Fungi</taxon>
        <taxon>Dikarya</taxon>
        <taxon>Basidiomycota</taxon>
        <taxon>Agaricomycotina</taxon>
        <taxon>Tremellomycetes</taxon>
        <taxon>Tremellales</taxon>
        <taxon>Cryptococcaceae</taxon>
        <taxon>Cryptococcus</taxon>
    </lineage>
</organism>
<feature type="compositionally biased region" description="Low complexity" evidence="1">
    <location>
        <begin position="123"/>
        <end position="137"/>
    </location>
</feature>
<name>A0A1E3ILW9_9TREE</name>
<dbReference type="GeneID" id="91085393"/>
<gene>
    <name evidence="2" type="ORF">L203_101179</name>
</gene>
<reference evidence="2" key="3">
    <citation type="submission" date="2024-01" db="EMBL/GenBank/DDBJ databases">
        <authorList>
            <person name="Coelho M.A."/>
            <person name="David-Palma M."/>
            <person name="Shea T."/>
            <person name="Sun S."/>
            <person name="Cuomo C.A."/>
            <person name="Heitman J."/>
        </authorList>
    </citation>
    <scope>NUCLEOTIDE SEQUENCE</scope>
    <source>
        <strain evidence="2">CBS 7841</strain>
    </source>
</reference>
<dbReference type="InterPro" id="IPR010920">
    <property type="entry name" value="LSM_dom_sf"/>
</dbReference>
<feature type="region of interest" description="Disordered" evidence="1">
    <location>
        <begin position="159"/>
        <end position="359"/>
    </location>
</feature>
<dbReference type="PANTHER" id="PTHR13586">
    <property type="entry name" value="SCD6 PROTEIN-RELATED"/>
    <property type="match status" value="1"/>
</dbReference>
<proteinExistence type="predicted"/>
<dbReference type="PROSITE" id="PS51512">
    <property type="entry name" value="DFDF"/>
    <property type="match status" value="1"/>
</dbReference>
<dbReference type="Gene3D" id="2.30.30.100">
    <property type="match status" value="1"/>
</dbReference>
<dbReference type="GO" id="GO:0003729">
    <property type="term" value="F:mRNA binding"/>
    <property type="evidence" value="ECO:0007669"/>
    <property type="project" value="TreeGrafter"/>
</dbReference>
<dbReference type="InterPro" id="IPR019050">
    <property type="entry name" value="FDF_dom"/>
</dbReference>
<evidence type="ECO:0000256" key="1">
    <source>
        <dbReference type="SAM" id="MobiDB-lite"/>
    </source>
</evidence>
<dbReference type="OrthoDB" id="21539at2759"/>
<reference evidence="2" key="1">
    <citation type="submission" date="2016-06" db="EMBL/GenBank/DDBJ databases">
        <authorList>
            <person name="Cuomo C."/>
            <person name="Litvintseva A."/>
            <person name="Heitman J."/>
            <person name="Chen Y."/>
            <person name="Sun S."/>
            <person name="Springer D."/>
            <person name="Dromer F."/>
            <person name="Young S."/>
            <person name="Zeng Q."/>
            <person name="Chapman S."/>
            <person name="Gujja S."/>
            <person name="Saif S."/>
            <person name="Birren B."/>
        </authorList>
    </citation>
    <scope>NUCLEOTIDE SEQUENCE</scope>
    <source>
        <strain evidence="2">CBS 7841</strain>
    </source>
</reference>
<dbReference type="SMART" id="SM01199">
    <property type="entry name" value="FDF"/>
    <property type="match status" value="1"/>
</dbReference>
<feature type="compositionally biased region" description="Polar residues" evidence="1">
    <location>
        <begin position="244"/>
        <end position="261"/>
    </location>
</feature>
<dbReference type="PROSITE" id="PS51513">
    <property type="entry name" value="FFD"/>
    <property type="match status" value="1"/>
</dbReference>
<dbReference type="GO" id="GO:0000932">
    <property type="term" value="C:P-body"/>
    <property type="evidence" value="ECO:0007669"/>
    <property type="project" value="TreeGrafter"/>
</dbReference>
<dbReference type="PANTHER" id="PTHR13586:SF0">
    <property type="entry name" value="TRAILER HITCH, ISOFORM H"/>
    <property type="match status" value="1"/>
</dbReference>